<name>A0A6G6XGD5_9CAUD</name>
<proteinExistence type="predicted"/>
<dbReference type="EMBL" id="MN536026">
    <property type="protein sequence ID" value="QIG56898.1"/>
    <property type="molecule type" value="Genomic_DNA"/>
</dbReference>
<evidence type="ECO:0000313" key="3">
    <source>
        <dbReference type="Proteomes" id="UP000502584"/>
    </source>
</evidence>
<keyword evidence="1" id="KW-0812">Transmembrane</keyword>
<dbReference type="Proteomes" id="UP000502584">
    <property type="component" value="Segment"/>
</dbReference>
<keyword evidence="1" id="KW-1133">Transmembrane helix</keyword>
<keyword evidence="3" id="KW-1185">Reference proteome</keyword>
<organism evidence="2 3">
    <name type="scientific">Pseudomonas phage vB_Pae-SS2019XI</name>
    <dbReference type="NCBI Taxonomy" id="2660688"/>
    <lineage>
        <taxon>Viruses</taxon>
        <taxon>Duplodnaviria</taxon>
        <taxon>Heunggongvirae</taxon>
        <taxon>Uroviricota</taxon>
        <taxon>Caudoviricetes</taxon>
        <taxon>Casjensviridae</taxon>
        <taxon>Maxdohrnvirus</taxon>
        <taxon>Maxdohrnvirus SS2019XI</taxon>
    </lineage>
</organism>
<gene>
    <name evidence="2" type="ORF">vBPaeSS2019XI_020</name>
</gene>
<accession>A0A6G6XGD5</accession>
<keyword evidence="1" id="KW-0472">Membrane</keyword>
<reference evidence="2 3" key="1">
    <citation type="submission" date="2019-10" db="EMBL/GenBank/DDBJ databases">
        <title>Genome of the temperate Pseudomonas aerugionosa phage vB_Pae-SS2019XI.</title>
        <authorList>
            <person name="Hammerl J.A."/>
            <person name="Jaeckel C."/>
            <person name="Schnehle S."/>
            <person name="Schmoger S."/>
        </authorList>
    </citation>
    <scope>NUCLEOTIDE SEQUENCE [LARGE SCALE GENOMIC DNA]</scope>
</reference>
<evidence type="ECO:0000313" key="2">
    <source>
        <dbReference type="EMBL" id="QIG56898.1"/>
    </source>
</evidence>
<feature type="transmembrane region" description="Helical" evidence="1">
    <location>
        <begin position="6"/>
        <end position="25"/>
    </location>
</feature>
<sequence>MTGLEYLFVALVMAVVSYAITLSMAPKPEKPVAGQLDVPTAEEGGCIPVCFGKNIIKQSNVIWYGAPSVEPIKTKGGKK</sequence>
<protein>
    <submittedName>
        <fullName evidence="2">Tail assembly protein</fullName>
    </submittedName>
</protein>
<evidence type="ECO:0000256" key="1">
    <source>
        <dbReference type="SAM" id="Phobius"/>
    </source>
</evidence>